<comment type="caution">
    <text evidence="2">The sequence shown here is derived from an EMBL/GenBank/DDBJ whole genome shotgun (WGS) entry which is preliminary data.</text>
</comment>
<dbReference type="Proteomes" id="UP001279410">
    <property type="component" value="Unassembled WGS sequence"/>
</dbReference>
<organism evidence="2 3">
    <name type="scientific">Lates japonicus</name>
    <name type="common">Japanese lates</name>
    <dbReference type="NCBI Taxonomy" id="270547"/>
    <lineage>
        <taxon>Eukaryota</taxon>
        <taxon>Metazoa</taxon>
        <taxon>Chordata</taxon>
        <taxon>Craniata</taxon>
        <taxon>Vertebrata</taxon>
        <taxon>Euteleostomi</taxon>
        <taxon>Actinopterygii</taxon>
        <taxon>Neopterygii</taxon>
        <taxon>Teleostei</taxon>
        <taxon>Neoteleostei</taxon>
        <taxon>Acanthomorphata</taxon>
        <taxon>Carangaria</taxon>
        <taxon>Carangaria incertae sedis</taxon>
        <taxon>Centropomidae</taxon>
        <taxon>Lates</taxon>
    </lineage>
</organism>
<protein>
    <submittedName>
        <fullName evidence="2">Uncharacterized protein</fullName>
    </submittedName>
</protein>
<evidence type="ECO:0000313" key="2">
    <source>
        <dbReference type="EMBL" id="GLD73043.1"/>
    </source>
</evidence>
<feature type="region of interest" description="Disordered" evidence="1">
    <location>
        <begin position="35"/>
        <end position="93"/>
    </location>
</feature>
<name>A0AAD3NIA8_LATJO</name>
<sequence length="160" mass="17704">MSDSDHSQLMQKIENIVHKNKGTFLTFTEETIRPKSEHIKPSFSQPAVSPPAVNPETGPLSPTENKESQHRNGTNTSPCLGCQHHRDPLPRPVRVSMPANQPAHGRPGQVHAQRLVSTANVRTFLPFVIDVMNGPDLPPARHPEVCPRPPEADLDLSERL</sequence>
<evidence type="ECO:0000313" key="3">
    <source>
        <dbReference type="Proteomes" id="UP001279410"/>
    </source>
</evidence>
<proteinExistence type="predicted"/>
<gene>
    <name evidence="2" type="ORF">AKAME5_002436800</name>
</gene>
<evidence type="ECO:0000256" key="1">
    <source>
        <dbReference type="SAM" id="MobiDB-lite"/>
    </source>
</evidence>
<dbReference type="EMBL" id="BRZM01001371">
    <property type="protein sequence ID" value="GLD73043.1"/>
    <property type="molecule type" value="Genomic_DNA"/>
</dbReference>
<feature type="region of interest" description="Disordered" evidence="1">
    <location>
        <begin position="140"/>
        <end position="160"/>
    </location>
</feature>
<reference evidence="2" key="1">
    <citation type="submission" date="2022-08" db="EMBL/GenBank/DDBJ databases">
        <title>Genome sequencing of akame (Lates japonicus).</title>
        <authorList>
            <person name="Hashiguchi Y."/>
            <person name="Takahashi H."/>
        </authorList>
    </citation>
    <scope>NUCLEOTIDE SEQUENCE</scope>
    <source>
        <strain evidence="2">Kochi</strain>
    </source>
</reference>
<keyword evidence="3" id="KW-1185">Reference proteome</keyword>
<dbReference type="AlphaFoldDB" id="A0AAD3NIA8"/>
<accession>A0AAD3NIA8</accession>